<dbReference type="InterPro" id="IPR004629">
    <property type="entry name" value="WecG_TagA_CpsF"/>
</dbReference>
<evidence type="ECO:0000313" key="6">
    <source>
        <dbReference type="EMBL" id="MDN7244722.1"/>
    </source>
</evidence>
<dbReference type="PANTHER" id="PTHR34136:SF1">
    <property type="entry name" value="UDP-N-ACETYL-D-MANNOSAMINURONIC ACID TRANSFERASE"/>
    <property type="match status" value="1"/>
</dbReference>
<keyword evidence="1 5" id="KW-0328">Glycosyltransferase</keyword>
<keyword evidence="7" id="KW-1185">Reference proteome</keyword>
<evidence type="ECO:0000256" key="3">
    <source>
        <dbReference type="ARBA" id="ARBA00022944"/>
    </source>
</evidence>
<comment type="pathway">
    <text evidence="5">Cell wall biogenesis; teichoic acid biosynthesis.</text>
</comment>
<dbReference type="EC" id="2.4.1.187" evidence="5"/>
<dbReference type="PANTHER" id="PTHR34136">
    <property type="match status" value="1"/>
</dbReference>
<dbReference type="NCBIfam" id="TIGR00696">
    <property type="entry name" value="wecG_tagA_cpsF"/>
    <property type="match status" value="1"/>
</dbReference>
<evidence type="ECO:0000256" key="5">
    <source>
        <dbReference type="HAMAP-Rule" id="MF_02070"/>
    </source>
</evidence>
<dbReference type="Pfam" id="PF03808">
    <property type="entry name" value="Glyco_tran_WecG"/>
    <property type="match status" value="1"/>
</dbReference>
<keyword evidence="4 5" id="KW-0961">Cell wall biogenesis/degradation</keyword>
<keyword evidence="3 5" id="KW-0777">Teichoic acid biosynthesis</keyword>
<dbReference type="HAMAP" id="MF_02070">
    <property type="entry name" value="TagA_TarA"/>
    <property type="match status" value="1"/>
</dbReference>
<comment type="catalytic activity">
    <reaction evidence="5">
        <text>UDP-N-acetyl-alpha-D-mannosamine + N-acetyl-alpha-D-glucosaminyl-di-trans,octa-cis-undecaprenyl diphosphate = N-acetyl-beta-D-mannosaminyl-(1-&gt;4)-N-acetyl-alpha-D-glucosaminyl di-trans,octa-cis-undecaprenyl diphosphate + UDP + H(+)</text>
        <dbReference type="Rhea" id="RHEA:16053"/>
        <dbReference type="ChEBI" id="CHEBI:15378"/>
        <dbReference type="ChEBI" id="CHEBI:58223"/>
        <dbReference type="ChEBI" id="CHEBI:62959"/>
        <dbReference type="ChEBI" id="CHEBI:68623"/>
        <dbReference type="ChEBI" id="CHEBI:132210"/>
        <dbReference type="EC" id="2.4.1.187"/>
    </reaction>
</comment>
<sequence>MKEQILGVNVNMQSEEELMQLIDSDIRNGRKSRIVAINPEKVMMASKNSELMELLNESTYQIPDGIGISVASRLRGGEIKGRVTGIGMMDALLKLANKNSYRIFMYGAKKDTVELAAASIQGKYPKLVIAGMLDGYEKDMDKVARTINAAKPHILFVALGSPKQELFIRENMERLDVNIFQGVGGSFDVYSGTVKRAPVVFQKTGTEWLFRLVSQPSRIKRQIALPQFLFKALRAKDQGSL</sequence>
<protein>
    <recommendedName>
        <fullName evidence="5">N-acetylglucosaminyldiphosphoundecaprenol N-acetyl-beta-D-mannosaminyltransferase</fullName>
        <ecNumber evidence="5">2.4.1.187</ecNumber>
    </recommendedName>
    <alternativeName>
        <fullName evidence="5">N-acetylmannosaminyltransferase</fullName>
    </alternativeName>
    <alternativeName>
        <fullName evidence="5">UDP-N-acetylmannosamine transferase</fullName>
    </alternativeName>
    <alternativeName>
        <fullName evidence="5">UDP-N-acetylmannosamine:N-acetylglucosaminyl pyrophosphorylundecaprenol N-acetylmannosaminyltransferase</fullName>
    </alternativeName>
</protein>
<accession>A0ABT8NA08</accession>
<comment type="similarity">
    <text evidence="5">Belongs to the glycosyltransferase 26 family. TagA/TarA subfamily.</text>
</comment>
<reference evidence="6 7" key="1">
    <citation type="submission" date="2023-07" db="EMBL/GenBank/DDBJ databases">
        <title>Novel species in genus Planococcus.</title>
        <authorList>
            <person name="Ning S."/>
        </authorList>
    </citation>
    <scope>NUCLEOTIDE SEQUENCE [LARGE SCALE GENOMIC DNA]</scope>
    <source>
        <strain evidence="6 7">N017</strain>
    </source>
</reference>
<comment type="function">
    <text evidence="5">Catalyzes the conversion of GlcNAc-PP-undecaprenol into ManNAc-GlcNAc-PP-undecaprenol, the first committed lipid intermediate in the de novo synthesis of teichoic acid.</text>
</comment>
<dbReference type="CDD" id="cd06533">
    <property type="entry name" value="Glyco_transf_WecG_TagA"/>
    <property type="match status" value="1"/>
</dbReference>
<proteinExistence type="inferred from homology"/>
<organism evidence="6 7">
    <name type="scientific">Planococcus shenhongbingii</name>
    <dbReference type="NCBI Taxonomy" id="3058398"/>
    <lineage>
        <taxon>Bacteria</taxon>
        <taxon>Bacillati</taxon>
        <taxon>Bacillota</taxon>
        <taxon>Bacilli</taxon>
        <taxon>Bacillales</taxon>
        <taxon>Caryophanaceae</taxon>
        <taxon>Planococcus</taxon>
    </lineage>
</organism>
<name>A0ABT8NA08_9BACL</name>
<dbReference type="Proteomes" id="UP001172142">
    <property type="component" value="Unassembled WGS sequence"/>
</dbReference>
<dbReference type="InterPro" id="IPR034714">
    <property type="entry name" value="TagA_TarA"/>
</dbReference>
<evidence type="ECO:0000313" key="7">
    <source>
        <dbReference type="Proteomes" id="UP001172142"/>
    </source>
</evidence>
<dbReference type="EMBL" id="JAUJWU010000001">
    <property type="protein sequence ID" value="MDN7244722.1"/>
    <property type="molecule type" value="Genomic_DNA"/>
</dbReference>
<evidence type="ECO:0000256" key="4">
    <source>
        <dbReference type="ARBA" id="ARBA00023316"/>
    </source>
</evidence>
<keyword evidence="2 5" id="KW-0808">Transferase</keyword>
<comment type="caution">
    <text evidence="6">The sequence shown here is derived from an EMBL/GenBank/DDBJ whole genome shotgun (WGS) entry which is preliminary data.</text>
</comment>
<gene>
    <name evidence="6" type="ORF">QWY13_04375</name>
</gene>
<evidence type="ECO:0000256" key="1">
    <source>
        <dbReference type="ARBA" id="ARBA00022676"/>
    </source>
</evidence>
<evidence type="ECO:0000256" key="2">
    <source>
        <dbReference type="ARBA" id="ARBA00022679"/>
    </source>
</evidence>
<dbReference type="RefSeq" id="WP_301855219.1">
    <property type="nucleotide sequence ID" value="NZ_JAUJWU010000001.1"/>
</dbReference>